<dbReference type="InterPro" id="IPR036770">
    <property type="entry name" value="Ankyrin_rpt-contain_sf"/>
</dbReference>
<feature type="repeat" description="ANK" evidence="3">
    <location>
        <begin position="59"/>
        <end position="95"/>
    </location>
</feature>
<dbReference type="SUPFAM" id="SSF48403">
    <property type="entry name" value="Ankyrin repeat"/>
    <property type="match status" value="1"/>
</dbReference>
<dbReference type="InterPro" id="IPR002110">
    <property type="entry name" value="Ankyrin_rpt"/>
</dbReference>
<dbReference type="AlphaFoldDB" id="D7FH87"/>
<dbReference type="STRING" id="2880.D7FH87"/>
<dbReference type="Pfam" id="PF00023">
    <property type="entry name" value="Ank"/>
    <property type="match status" value="1"/>
</dbReference>
<feature type="repeat" description="ANK" evidence="3">
    <location>
        <begin position="26"/>
        <end position="58"/>
    </location>
</feature>
<reference evidence="4 5" key="1">
    <citation type="journal article" date="2010" name="Nature">
        <title>The Ectocarpus genome and the independent evolution of multicellularity in brown algae.</title>
        <authorList>
            <person name="Cock J.M."/>
            <person name="Sterck L."/>
            <person name="Rouze P."/>
            <person name="Scornet D."/>
            <person name="Allen A.E."/>
            <person name="Amoutzias G."/>
            <person name="Anthouard V."/>
            <person name="Artiguenave F."/>
            <person name="Aury J.M."/>
            <person name="Badger J.H."/>
            <person name="Beszteri B."/>
            <person name="Billiau K."/>
            <person name="Bonnet E."/>
            <person name="Bothwell J.H."/>
            <person name="Bowler C."/>
            <person name="Boyen C."/>
            <person name="Brownlee C."/>
            <person name="Carrano C.J."/>
            <person name="Charrier B."/>
            <person name="Cho G.Y."/>
            <person name="Coelho S.M."/>
            <person name="Collen J."/>
            <person name="Corre E."/>
            <person name="Da Silva C."/>
            <person name="Delage L."/>
            <person name="Delaroque N."/>
            <person name="Dittami S.M."/>
            <person name="Doulbeau S."/>
            <person name="Elias M."/>
            <person name="Farnham G."/>
            <person name="Gachon C.M."/>
            <person name="Gschloessl B."/>
            <person name="Heesch S."/>
            <person name="Jabbari K."/>
            <person name="Jubin C."/>
            <person name="Kawai H."/>
            <person name="Kimura K."/>
            <person name="Kloareg B."/>
            <person name="Kupper F.C."/>
            <person name="Lang D."/>
            <person name="Le Bail A."/>
            <person name="Leblanc C."/>
            <person name="Lerouge P."/>
            <person name="Lohr M."/>
            <person name="Lopez P.J."/>
            <person name="Martens C."/>
            <person name="Maumus F."/>
            <person name="Michel G."/>
            <person name="Miranda-Saavedra D."/>
            <person name="Morales J."/>
            <person name="Moreau H."/>
            <person name="Motomura T."/>
            <person name="Nagasato C."/>
            <person name="Napoli C.A."/>
            <person name="Nelson D.R."/>
            <person name="Nyvall-Collen P."/>
            <person name="Peters A.F."/>
            <person name="Pommier C."/>
            <person name="Potin P."/>
            <person name="Poulain J."/>
            <person name="Quesneville H."/>
            <person name="Read B."/>
            <person name="Rensing S.A."/>
            <person name="Ritter A."/>
            <person name="Rousvoal S."/>
            <person name="Samanta M."/>
            <person name="Samson G."/>
            <person name="Schroeder D.C."/>
            <person name="Segurens B."/>
            <person name="Strittmatter M."/>
            <person name="Tonon T."/>
            <person name="Tregear J.W."/>
            <person name="Valentin K."/>
            <person name="von Dassow P."/>
            <person name="Yamagishi T."/>
            <person name="Van de Peer Y."/>
            <person name="Wincker P."/>
        </authorList>
    </citation>
    <scope>NUCLEOTIDE SEQUENCE [LARGE SCALE GENOMIC DNA]</scope>
    <source>
        <strain evidence="5">Ec32 / CCAP1310/4</strain>
    </source>
</reference>
<keyword evidence="2 3" id="KW-0040">ANK repeat</keyword>
<feature type="repeat" description="ANK" evidence="3">
    <location>
        <begin position="96"/>
        <end position="128"/>
    </location>
</feature>
<evidence type="ECO:0000256" key="1">
    <source>
        <dbReference type="ARBA" id="ARBA00022737"/>
    </source>
</evidence>
<protein>
    <submittedName>
        <fullName evidence="4">Ankyrin repeat protein</fullName>
    </submittedName>
</protein>
<dbReference type="Gene3D" id="1.25.40.20">
    <property type="entry name" value="Ankyrin repeat-containing domain"/>
    <property type="match status" value="2"/>
</dbReference>
<evidence type="ECO:0000256" key="3">
    <source>
        <dbReference type="PROSITE-ProRule" id="PRU00023"/>
    </source>
</evidence>
<dbReference type="PROSITE" id="PS50297">
    <property type="entry name" value="ANK_REP_REGION"/>
    <property type="match status" value="4"/>
</dbReference>
<evidence type="ECO:0000256" key="2">
    <source>
        <dbReference type="ARBA" id="ARBA00023043"/>
    </source>
</evidence>
<dbReference type="InParanoid" id="D7FH87"/>
<dbReference type="OrthoDB" id="10249694at2759"/>
<dbReference type="eggNOG" id="KOG4177">
    <property type="taxonomic scope" value="Eukaryota"/>
</dbReference>
<feature type="repeat" description="ANK" evidence="3">
    <location>
        <begin position="129"/>
        <end position="155"/>
    </location>
</feature>
<dbReference type="EMBL" id="FN647746">
    <property type="protein sequence ID" value="CBJ28458.1"/>
    <property type="molecule type" value="Genomic_DNA"/>
</dbReference>
<proteinExistence type="predicted"/>
<keyword evidence="1" id="KW-0677">Repeat</keyword>
<evidence type="ECO:0000313" key="4">
    <source>
        <dbReference type="EMBL" id="CBJ28458.1"/>
    </source>
</evidence>
<organism evidence="4 5">
    <name type="scientific">Ectocarpus siliculosus</name>
    <name type="common">Brown alga</name>
    <name type="synonym">Conferva siliculosa</name>
    <dbReference type="NCBI Taxonomy" id="2880"/>
    <lineage>
        <taxon>Eukaryota</taxon>
        <taxon>Sar</taxon>
        <taxon>Stramenopiles</taxon>
        <taxon>Ochrophyta</taxon>
        <taxon>PX clade</taxon>
        <taxon>Phaeophyceae</taxon>
        <taxon>Ectocarpales</taxon>
        <taxon>Ectocarpaceae</taxon>
        <taxon>Ectocarpus</taxon>
    </lineage>
</organism>
<feature type="repeat" description="ANK" evidence="3">
    <location>
        <begin position="196"/>
        <end position="228"/>
    </location>
</feature>
<evidence type="ECO:0000313" key="5">
    <source>
        <dbReference type="Proteomes" id="UP000002630"/>
    </source>
</evidence>
<dbReference type="PANTHER" id="PTHR24171">
    <property type="entry name" value="ANKYRIN REPEAT DOMAIN-CONTAINING PROTEIN 39-RELATED"/>
    <property type="match status" value="1"/>
</dbReference>
<dbReference type="SMART" id="SM00248">
    <property type="entry name" value="ANK"/>
    <property type="match status" value="8"/>
</dbReference>
<gene>
    <name evidence="4" type="ORF">Esi_0106_0038</name>
</gene>
<dbReference type="EMBL" id="FN649755">
    <property type="protein sequence ID" value="CBJ28458.1"/>
    <property type="molecule type" value="Genomic_DNA"/>
</dbReference>
<dbReference type="Proteomes" id="UP000002630">
    <property type="component" value="Linkage Group LG30"/>
</dbReference>
<dbReference type="Pfam" id="PF12796">
    <property type="entry name" value="Ank_2"/>
    <property type="match status" value="2"/>
</dbReference>
<feature type="repeat" description="ANK" evidence="3">
    <location>
        <begin position="229"/>
        <end position="255"/>
    </location>
</feature>
<dbReference type="PROSITE" id="PS50088">
    <property type="entry name" value="ANK_REPEAT"/>
    <property type="match status" value="6"/>
</dbReference>
<accession>D7FH87</accession>
<keyword evidence="5" id="KW-1185">Reference proteome</keyword>
<name>D7FH87_ECTSI</name>
<sequence>MHYPPKNYTAKRYLQNGDDIEGAGPGGETALTCAAVAGHLAVVELLLDQGASIICTDSLGRTPLFNAVSSPVRSGCLEVVRRLLKAGSSVTVKDTMGNLPVHGAAFGGNRLVMKAVLEAGGDVMSRNGQGHTPLMIATQNGHIGLFQWLLRQGRNDVNDTCPNGMSPLFIAADYSSADMVETVIKAGGKPGSRTIDGWTPLHAATRLGNVRMIRALIQAGAEPDAPGMLDNTPLNIAGKEGQLEAARELMKAGADPLTVCSKGASPLYNAVVESNSSIAVEMLKTLERKDEEEGTVYPSRASRVGKGLFRSDRRFMTLVNGAVYGLEFKSLSKLLSMGALDPFADEGGDERAAAYIELVTPADAGLPPKDPVLKACMRRMIARRVAFTATSWLWPLVLSAGKSGGEGKANAGRRRGMAPVGVARCRPERRRHRQLELFRAFRRYCDKKEPV</sequence>